<evidence type="ECO:0000313" key="3">
    <source>
        <dbReference type="EMBL" id="MCE5168908.1"/>
    </source>
</evidence>
<dbReference type="RefSeq" id="WP_019422635.1">
    <property type="nucleotide sequence ID" value="NZ_JAJNBZ010000003.1"/>
</dbReference>
<dbReference type="InterPro" id="IPR007607">
    <property type="entry name" value="BacA/B"/>
</dbReference>
<accession>A0ABS8YEM6</accession>
<sequence length="150" mass="15817">MFRRRAAYQPKQTDTFIGPGTAFEGNIHCESNIRIDGKFKGEITSSGSITIGERGEAHSTLSASFIVIAGTVVGDIHTSGKLLITSTGQVCGNCESGLLVIEEGGILNGTSLVERLAPTEDHSGAHKGKRKAEGSNSETEEKKVNEKQAG</sequence>
<comment type="similarity">
    <text evidence="1">Belongs to the bactofilin family.</text>
</comment>
<feature type="compositionally biased region" description="Basic and acidic residues" evidence="2">
    <location>
        <begin position="139"/>
        <end position="150"/>
    </location>
</feature>
<evidence type="ECO:0000313" key="4">
    <source>
        <dbReference type="Proteomes" id="UP001199916"/>
    </source>
</evidence>
<dbReference type="Pfam" id="PF04519">
    <property type="entry name" value="Bactofilin"/>
    <property type="match status" value="1"/>
</dbReference>
<gene>
    <name evidence="3" type="ORF">LQV63_06255</name>
</gene>
<keyword evidence="4" id="KW-1185">Reference proteome</keyword>
<dbReference type="Proteomes" id="UP001199916">
    <property type="component" value="Unassembled WGS sequence"/>
</dbReference>
<dbReference type="EMBL" id="JAJNBZ010000003">
    <property type="protein sequence ID" value="MCE5168908.1"/>
    <property type="molecule type" value="Genomic_DNA"/>
</dbReference>
<evidence type="ECO:0000256" key="1">
    <source>
        <dbReference type="ARBA" id="ARBA00044755"/>
    </source>
</evidence>
<reference evidence="3 4" key="1">
    <citation type="submission" date="2021-11" db="EMBL/GenBank/DDBJ databases">
        <title>Draft genome sequence of Paenibacillus profundus YoMME, a new Gram-positive bacteria with exoelectrogenic properties.</title>
        <authorList>
            <person name="Hubenova Y."/>
            <person name="Hubenova E."/>
            <person name="Manasiev Y."/>
            <person name="Peykov S."/>
            <person name="Mitov M."/>
        </authorList>
    </citation>
    <scope>NUCLEOTIDE SEQUENCE [LARGE SCALE GENOMIC DNA]</scope>
    <source>
        <strain evidence="3 4">YoMME</strain>
    </source>
</reference>
<protein>
    <submittedName>
        <fullName evidence="3">Polymer-forming cytoskeletal protein</fullName>
    </submittedName>
</protein>
<proteinExistence type="inferred from homology"/>
<organism evidence="3 4">
    <name type="scientific">Paenibacillus profundus</name>
    <dbReference type="NCBI Taxonomy" id="1173085"/>
    <lineage>
        <taxon>Bacteria</taxon>
        <taxon>Bacillati</taxon>
        <taxon>Bacillota</taxon>
        <taxon>Bacilli</taxon>
        <taxon>Bacillales</taxon>
        <taxon>Paenibacillaceae</taxon>
        <taxon>Paenibacillus</taxon>
    </lineage>
</organism>
<feature type="region of interest" description="Disordered" evidence="2">
    <location>
        <begin position="117"/>
        <end position="150"/>
    </location>
</feature>
<dbReference type="PANTHER" id="PTHR35024">
    <property type="entry name" value="HYPOTHETICAL CYTOSOLIC PROTEIN"/>
    <property type="match status" value="1"/>
</dbReference>
<dbReference type="PANTHER" id="PTHR35024:SF4">
    <property type="entry name" value="POLYMER-FORMING CYTOSKELETAL PROTEIN"/>
    <property type="match status" value="1"/>
</dbReference>
<evidence type="ECO:0000256" key="2">
    <source>
        <dbReference type="SAM" id="MobiDB-lite"/>
    </source>
</evidence>
<comment type="caution">
    <text evidence="3">The sequence shown here is derived from an EMBL/GenBank/DDBJ whole genome shotgun (WGS) entry which is preliminary data.</text>
</comment>
<name>A0ABS8YEM6_9BACL</name>